<keyword evidence="2" id="KW-1133">Transmembrane helix</keyword>
<accession>A0AAW1YA63</accession>
<dbReference type="Pfam" id="PF00202">
    <property type="entry name" value="Aminotran_3"/>
    <property type="match status" value="1"/>
</dbReference>
<dbReference type="SUPFAM" id="SSF53383">
    <property type="entry name" value="PLP-dependent transferases"/>
    <property type="match status" value="1"/>
</dbReference>
<keyword evidence="1" id="KW-0663">Pyridoxal phosphate</keyword>
<sequence>MGECNHDRLVNSMSQVLDSLRFELSSSCCIYRVPKRLRRVSENAYTPQVVSIGPLHHGKEGLKPMEELKNRYLKVFLHRTQVSLRDCIDTIKAKEVDLRSCYAETIEFSSDEFVRIILVDAAFIIEVLLRYFFPEWQKENDRIFYKPFMLQDIWPDMRMLENQLPFFILDHLFQPLKIKLSLEISIIDLSHHFFKTLMHIEVAEETLATINPLEVVHFVDFVRKLYPLPPQKSEYPWLLETLPTPSMTQLHRAGVTFKVGSKTNMFDVKFEHGTLEMPKLTISDQTEVTITNLLAFEQSQCKDEEKYINDYFVFLNGLVNTPQDVDLLVKSGILDNKVGNNKKGCALIKNLVDGVVDSKDYFYFITLCGELNKYYDKPRHRWKEYLIEHFFNSPWATKEIIAAVIFLFFTLIQTLFSIMSYCHDLKSSKILPAFDYEPKPYNGPRADEVFRKRKKFMGPSLFHFYQKPLNIVEGKMQYLFDENGRRYLDAFAGIVTVSAGHCQPDVLNAIFEQSKRLQHATAIYLHYAIADFAEALASNLPRNLKVVYFVNSGQKQMS</sequence>
<keyword evidence="2" id="KW-0472">Membrane</keyword>
<dbReference type="InterPro" id="IPR005814">
    <property type="entry name" value="Aminotrans_3"/>
</dbReference>
<dbReference type="Gene3D" id="3.90.1150.10">
    <property type="entry name" value="Aspartate Aminotransferase, domain 1"/>
    <property type="match status" value="1"/>
</dbReference>
<keyword evidence="2" id="KW-0812">Transmembrane</keyword>
<name>A0AAW1YA63_RUBAR</name>
<organism evidence="3 4">
    <name type="scientific">Rubus argutus</name>
    <name type="common">Southern blackberry</name>
    <dbReference type="NCBI Taxonomy" id="59490"/>
    <lineage>
        <taxon>Eukaryota</taxon>
        <taxon>Viridiplantae</taxon>
        <taxon>Streptophyta</taxon>
        <taxon>Embryophyta</taxon>
        <taxon>Tracheophyta</taxon>
        <taxon>Spermatophyta</taxon>
        <taxon>Magnoliopsida</taxon>
        <taxon>eudicotyledons</taxon>
        <taxon>Gunneridae</taxon>
        <taxon>Pentapetalae</taxon>
        <taxon>rosids</taxon>
        <taxon>fabids</taxon>
        <taxon>Rosales</taxon>
        <taxon>Rosaceae</taxon>
        <taxon>Rosoideae</taxon>
        <taxon>Rosoideae incertae sedis</taxon>
        <taxon>Rubus</taxon>
    </lineage>
</organism>
<evidence type="ECO:0000256" key="2">
    <source>
        <dbReference type="SAM" id="Phobius"/>
    </source>
</evidence>
<dbReference type="GO" id="GO:0030170">
    <property type="term" value="F:pyridoxal phosphate binding"/>
    <property type="evidence" value="ECO:0007669"/>
    <property type="project" value="InterPro"/>
</dbReference>
<proteinExistence type="predicted"/>
<dbReference type="InterPro" id="IPR004158">
    <property type="entry name" value="DUF247_pln"/>
</dbReference>
<comment type="caution">
    <text evidence="3">The sequence shown here is derived from an EMBL/GenBank/DDBJ whole genome shotgun (WGS) entry which is preliminary data.</text>
</comment>
<dbReference type="Pfam" id="PF03140">
    <property type="entry name" value="DUF247"/>
    <property type="match status" value="1"/>
</dbReference>
<reference evidence="3 4" key="1">
    <citation type="journal article" date="2023" name="G3 (Bethesda)">
        <title>A chromosome-length genome assembly and annotation of blackberry (Rubus argutus, cv. 'Hillquist').</title>
        <authorList>
            <person name="Bruna T."/>
            <person name="Aryal R."/>
            <person name="Dudchenko O."/>
            <person name="Sargent D.J."/>
            <person name="Mead D."/>
            <person name="Buti M."/>
            <person name="Cavallini A."/>
            <person name="Hytonen T."/>
            <person name="Andres J."/>
            <person name="Pham M."/>
            <person name="Weisz D."/>
            <person name="Mascagni F."/>
            <person name="Usai G."/>
            <person name="Natali L."/>
            <person name="Bassil N."/>
            <person name="Fernandez G.E."/>
            <person name="Lomsadze A."/>
            <person name="Armour M."/>
            <person name="Olukolu B."/>
            <person name="Poorten T."/>
            <person name="Britton C."/>
            <person name="Davik J."/>
            <person name="Ashrafi H."/>
            <person name="Aiden E.L."/>
            <person name="Borodovsky M."/>
            <person name="Worthington M."/>
        </authorList>
    </citation>
    <scope>NUCLEOTIDE SEQUENCE [LARGE SCALE GENOMIC DNA]</scope>
    <source>
        <strain evidence="3">PI 553951</strain>
    </source>
</reference>
<dbReference type="AlphaFoldDB" id="A0AAW1YA63"/>
<dbReference type="InterPro" id="IPR015424">
    <property type="entry name" value="PyrdxlP-dep_Trfase"/>
</dbReference>
<dbReference type="EMBL" id="JBEDUW010000002">
    <property type="protein sequence ID" value="KAK9946036.1"/>
    <property type="molecule type" value="Genomic_DNA"/>
</dbReference>
<evidence type="ECO:0000313" key="3">
    <source>
        <dbReference type="EMBL" id="KAK9946036.1"/>
    </source>
</evidence>
<protein>
    <submittedName>
        <fullName evidence="3">Uncharacterized protein</fullName>
    </submittedName>
</protein>
<evidence type="ECO:0000256" key="1">
    <source>
        <dbReference type="ARBA" id="ARBA00022898"/>
    </source>
</evidence>
<dbReference type="Gene3D" id="3.40.640.10">
    <property type="entry name" value="Type I PLP-dependent aspartate aminotransferase-like (Major domain)"/>
    <property type="match status" value="1"/>
</dbReference>
<dbReference type="GO" id="GO:0008483">
    <property type="term" value="F:transaminase activity"/>
    <property type="evidence" value="ECO:0007669"/>
    <property type="project" value="InterPro"/>
</dbReference>
<dbReference type="InterPro" id="IPR015421">
    <property type="entry name" value="PyrdxlP-dep_Trfase_major"/>
</dbReference>
<feature type="transmembrane region" description="Helical" evidence="2">
    <location>
        <begin position="400"/>
        <end position="422"/>
    </location>
</feature>
<dbReference type="InterPro" id="IPR015422">
    <property type="entry name" value="PyrdxlP-dep_Trfase_small"/>
</dbReference>
<evidence type="ECO:0000313" key="4">
    <source>
        <dbReference type="Proteomes" id="UP001457282"/>
    </source>
</evidence>
<dbReference type="Proteomes" id="UP001457282">
    <property type="component" value="Unassembled WGS sequence"/>
</dbReference>
<dbReference type="PANTHER" id="PTHR31170">
    <property type="entry name" value="BNAC04G53230D PROTEIN"/>
    <property type="match status" value="1"/>
</dbReference>
<dbReference type="PANTHER" id="PTHR31170:SF17">
    <property type="match status" value="1"/>
</dbReference>
<keyword evidence="4" id="KW-1185">Reference proteome</keyword>
<gene>
    <name evidence="3" type="ORF">M0R45_011519</name>
</gene>